<dbReference type="PROSITE" id="PS50994">
    <property type="entry name" value="INTEGRASE"/>
    <property type="match status" value="1"/>
</dbReference>
<evidence type="ECO:0000256" key="8">
    <source>
        <dbReference type="SAM" id="MobiDB-lite"/>
    </source>
</evidence>
<dbReference type="GO" id="GO:0004519">
    <property type="term" value="F:endonuclease activity"/>
    <property type="evidence" value="ECO:0007669"/>
    <property type="project" value="UniProtKB-KW"/>
</dbReference>
<evidence type="ECO:0000256" key="7">
    <source>
        <dbReference type="ARBA" id="ARBA00022918"/>
    </source>
</evidence>
<dbReference type="InterPro" id="IPR012337">
    <property type="entry name" value="RNaseH-like_sf"/>
</dbReference>
<dbReference type="CDD" id="cd00303">
    <property type="entry name" value="retropepsin_like"/>
    <property type="match status" value="1"/>
</dbReference>
<organism evidence="10">
    <name type="scientific">Vitis vinifera</name>
    <name type="common">Grape</name>
    <dbReference type="NCBI Taxonomy" id="29760"/>
    <lineage>
        <taxon>Eukaryota</taxon>
        <taxon>Viridiplantae</taxon>
        <taxon>Streptophyta</taxon>
        <taxon>Embryophyta</taxon>
        <taxon>Tracheophyta</taxon>
        <taxon>Spermatophyta</taxon>
        <taxon>Magnoliopsida</taxon>
        <taxon>eudicotyledons</taxon>
        <taxon>Gunneridae</taxon>
        <taxon>Pentapetalae</taxon>
        <taxon>rosids</taxon>
        <taxon>Vitales</taxon>
        <taxon>Vitaceae</taxon>
        <taxon>Viteae</taxon>
        <taxon>Vitis</taxon>
    </lineage>
</organism>
<dbReference type="Pfam" id="PF17917">
    <property type="entry name" value="RT_RNaseH"/>
    <property type="match status" value="1"/>
</dbReference>
<dbReference type="GO" id="GO:0016787">
    <property type="term" value="F:hydrolase activity"/>
    <property type="evidence" value="ECO:0007669"/>
    <property type="project" value="UniProtKB-KW"/>
</dbReference>
<gene>
    <name evidence="10" type="ORF">VITISV_010254</name>
</gene>
<keyword evidence="7" id="KW-0695">RNA-directed DNA polymerase</keyword>
<evidence type="ECO:0000256" key="4">
    <source>
        <dbReference type="ARBA" id="ARBA00022722"/>
    </source>
</evidence>
<dbReference type="Gene3D" id="3.30.420.10">
    <property type="entry name" value="Ribonuclease H-like superfamily/Ribonuclease H"/>
    <property type="match status" value="1"/>
</dbReference>
<dbReference type="InterPro" id="IPR043128">
    <property type="entry name" value="Rev_trsase/Diguanyl_cyclase"/>
</dbReference>
<dbReference type="Gene3D" id="3.30.70.270">
    <property type="match status" value="2"/>
</dbReference>
<feature type="compositionally biased region" description="Basic and acidic residues" evidence="8">
    <location>
        <begin position="357"/>
        <end position="377"/>
    </location>
</feature>
<proteinExistence type="predicted"/>
<dbReference type="SUPFAM" id="SSF53098">
    <property type="entry name" value="Ribonuclease H-like"/>
    <property type="match status" value="1"/>
</dbReference>
<dbReference type="PANTHER" id="PTHR37984">
    <property type="entry name" value="PROTEIN CBG26694"/>
    <property type="match status" value="1"/>
</dbReference>
<dbReference type="Pfam" id="PF00665">
    <property type="entry name" value="rve"/>
    <property type="match status" value="1"/>
</dbReference>
<name>A5BER9_VITVI</name>
<dbReference type="Pfam" id="PF00078">
    <property type="entry name" value="RVT_1"/>
    <property type="match status" value="1"/>
</dbReference>
<feature type="region of interest" description="Disordered" evidence="8">
    <location>
        <begin position="357"/>
        <end position="391"/>
    </location>
</feature>
<sequence>MESENPYAHIKEFEEVCNTFLEGGASIDLMRLKLFPFTLKDKANVWLNSLRLKSIRALTDLQAEFLKKFFLTHRTNGLKRYMEAINACPHHGFDTWLLVSYFYDGMSSSMKQLLETMCGGDFMSKNPEEAMDFLSYVAEVSRGWDEPNARKVGRMKSQPNASNAKAGMYALNEDTDIKAKFATMARRLEELEVKKIREVQAISETPMQAMPCSICQSFEHLVAECPTIPAKPRAPSYTQPGQAPPQASNLEQAIVNLSKVVGDFVGDQKSINAQVRQKIDSLAKMMDGRQNDLSQKIDNLQYSISRLTNLHTVQEKGRFPSQPHQNPKGIHEVEAQEGESSQVREVKAVITLRSGKEVDLPTSKSKHEPKSEDDMMKKRTPPPFPQALHGKKGINNASKILEVLRQVKVNIPLLDMIKQVPTYAKFLKDLCTIKRGFNVSKKAFLTEQVNSIIQYKSPVKYKDLGCPTISVMIGETCLEKALLDLGASVNLLPHSVYKQLGLGDLKSKSITLSLADRSVKIPRGMIEDVLVQVDKFYYPVDFVVLDTDPIAKGTNFIPIILGRPFLATSNAIINWLLEPSDVLATLPPLKGWEEILPLFNGEETQEAVKGGAPKAYFEAITHEVENGYSGYFQIEIVVEDQEKTTFTCPFGTYAYRKMSFGLRNAPATFQRCMLSIFSDMVEHIMEVFMDNITVYGGIVLGHIILKQGIEVDKAKVELIVKLPSPTTVKGVRQFLGHARFYRRFIKDFFKLARLFCELLVKDAKFVWDDRCQQSFEELKLLLMIAPIVRALNWKLPFKVICDASDFAIGVVLGQREKELLAVVFALDKFCAYLVGSFIVVFIDYSALKYLLAKQDAKARLIRWILLLQEFNLQIKDKKGVENVVAGHLSRLAIAHNSHSLPINDDFIEESLMLIQATPWYAHIANYLVTREVPKPFLFKYCADQIIRKCVPEQEQQEILSHCHKSACGGHFASQKTAMKGIDFMGPFPMSFGYSYILVGVDYVSKWVKKIPCKRNDHRVVLKFLKENIFSRFGVSKAIISDGGTHFCNKSFETLLAKYGVKHKVATPYQPQTSGQVELANREIKNILMKVVNMSRRNWSVKLHDSLWANKTTYKTILGMSPYHLVYGKACHLPVEVQYKAWWAIKTLNMDLNQA</sequence>
<dbReference type="GO" id="GO:0003676">
    <property type="term" value="F:nucleic acid binding"/>
    <property type="evidence" value="ECO:0007669"/>
    <property type="project" value="InterPro"/>
</dbReference>
<dbReference type="FunFam" id="3.30.70.270:FF:000020">
    <property type="entry name" value="Transposon Tf2-6 polyprotein-like Protein"/>
    <property type="match status" value="1"/>
</dbReference>
<dbReference type="PANTHER" id="PTHR37984:SF5">
    <property type="entry name" value="PROTEIN NYNRIN-LIKE"/>
    <property type="match status" value="1"/>
</dbReference>
<dbReference type="Gene3D" id="2.40.70.10">
    <property type="entry name" value="Acid Proteases"/>
    <property type="match status" value="1"/>
</dbReference>
<dbReference type="EMBL" id="AM456962">
    <property type="protein sequence ID" value="CAN83173.1"/>
    <property type="molecule type" value="Genomic_DNA"/>
</dbReference>
<evidence type="ECO:0000256" key="5">
    <source>
        <dbReference type="ARBA" id="ARBA00022759"/>
    </source>
</evidence>
<dbReference type="GO" id="GO:0015074">
    <property type="term" value="P:DNA integration"/>
    <property type="evidence" value="ECO:0007669"/>
    <property type="project" value="InterPro"/>
</dbReference>
<evidence type="ECO:0000313" key="10">
    <source>
        <dbReference type="EMBL" id="CAN83173.1"/>
    </source>
</evidence>
<dbReference type="CDD" id="cd01647">
    <property type="entry name" value="RT_LTR"/>
    <property type="match status" value="1"/>
</dbReference>
<dbReference type="InterPro" id="IPR000477">
    <property type="entry name" value="RT_dom"/>
</dbReference>
<keyword evidence="3" id="KW-0548">Nucleotidyltransferase</keyword>
<dbReference type="Gene3D" id="3.10.10.10">
    <property type="entry name" value="HIV Type 1 Reverse Transcriptase, subunit A, domain 1"/>
    <property type="match status" value="1"/>
</dbReference>
<accession>A5BER9</accession>
<keyword evidence="5" id="KW-0255">Endonuclease</keyword>
<dbReference type="InterPro" id="IPR021109">
    <property type="entry name" value="Peptidase_aspartic_dom_sf"/>
</dbReference>
<evidence type="ECO:0000259" key="9">
    <source>
        <dbReference type="PROSITE" id="PS50994"/>
    </source>
</evidence>
<dbReference type="InterPro" id="IPR041373">
    <property type="entry name" value="RT_RNaseH"/>
</dbReference>
<evidence type="ECO:0000256" key="2">
    <source>
        <dbReference type="ARBA" id="ARBA00022679"/>
    </source>
</evidence>
<evidence type="ECO:0000256" key="1">
    <source>
        <dbReference type="ARBA" id="ARBA00012493"/>
    </source>
</evidence>
<dbReference type="EC" id="2.7.7.49" evidence="1"/>
<evidence type="ECO:0000256" key="6">
    <source>
        <dbReference type="ARBA" id="ARBA00022801"/>
    </source>
</evidence>
<dbReference type="AlphaFoldDB" id="A5BER9"/>
<protein>
    <recommendedName>
        <fullName evidence="1">RNA-directed DNA polymerase</fullName>
        <ecNumber evidence="1">2.7.7.49</ecNumber>
    </recommendedName>
</protein>
<dbReference type="InterPro" id="IPR036397">
    <property type="entry name" value="RNaseH_sf"/>
</dbReference>
<keyword evidence="6" id="KW-0378">Hydrolase</keyword>
<dbReference type="InterPro" id="IPR043502">
    <property type="entry name" value="DNA/RNA_pol_sf"/>
</dbReference>
<dbReference type="InterPro" id="IPR001584">
    <property type="entry name" value="Integrase_cat-core"/>
</dbReference>
<keyword evidence="4" id="KW-0540">Nuclease</keyword>
<keyword evidence="2" id="KW-0808">Transferase</keyword>
<dbReference type="InterPro" id="IPR050951">
    <property type="entry name" value="Retrovirus_Pol_polyprotein"/>
</dbReference>
<dbReference type="GO" id="GO:0003964">
    <property type="term" value="F:RNA-directed DNA polymerase activity"/>
    <property type="evidence" value="ECO:0007669"/>
    <property type="project" value="UniProtKB-KW"/>
</dbReference>
<evidence type="ECO:0000256" key="3">
    <source>
        <dbReference type="ARBA" id="ARBA00022695"/>
    </source>
</evidence>
<dbReference type="CDD" id="cd09274">
    <property type="entry name" value="RNase_HI_RT_Ty3"/>
    <property type="match status" value="1"/>
</dbReference>
<feature type="domain" description="Integrase catalytic" evidence="9">
    <location>
        <begin position="971"/>
        <end position="1129"/>
    </location>
</feature>
<dbReference type="SUPFAM" id="SSF50630">
    <property type="entry name" value="Acid proteases"/>
    <property type="match status" value="1"/>
</dbReference>
<reference evidence="10" key="1">
    <citation type="journal article" date="2007" name="PLoS ONE">
        <title>The first genome sequence of an elite grapevine cultivar (Pinot noir Vitis vinifera L.): coping with a highly heterozygous genome.</title>
        <authorList>
            <person name="Velasco R."/>
            <person name="Zharkikh A."/>
            <person name="Troggio M."/>
            <person name="Cartwright D.A."/>
            <person name="Cestaro A."/>
            <person name="Pruss D."/>
            <person name="Pindo M."/>
            <person name="FitzGerald L.M."/>
            <person name="Vezzulli S."/>
            <person name="Reid J."/>
            <person name="Malacarne G."/>
            <person name="Iliev D."/>
            <person name="Coppola G."/>
            <person name="Wardell B."/>
            <person name="Micheletti D."/>
            <person name="Macalma T."/>
            <person name="Facci M."/>
            <person name="Mitchell J.T."/>
            <person name="Perazzolli M."/>
            <person name="Eldredge G."/>
            <person name="Gatto P."/>
            <person name="Oyzerski R."/>
            <person name="Moretto M."/>
            <person name="Gutin N."/>
            <person name="Stefanini M."/>
            <person name="Chen Y."/>
            <person name="Segala C."/>
            <person name="Davenport C."/>
            <person name="Dematte L."/>
            <person name="Mraz A."/>
            <person name="Battilana J."/>
            <person name="Stormo K."/>
            <person name="Costa F."/>
            <person name="Tao Q."/>
            <person name="Si-Ammour A."/>
            <person name="Harkins T."/>
            <person name="Lackey A."/>
            <person name="Perbost C."/>
            <person name="Taillon B."/>
            <person name="Stella A."/>
            <person name="Solovyev V."/>
            <person name="Fawcett J.A."/>
            <person name="Sterck L."/>
            <person name="Vandepoele K."/>
            <person name="Grando S.M."/>
            <person name="Toppo S."/>
            <person name="Moser C."/>
            <person name="Lanchbury J."/>
            <person name="Bogden R."/>
            <person name="Skolnick M."/>
            <person name="Sgaramella V."/>
            <person name="Bhatnagar S.K."/>
            <person name="Fontana P."/>
            <person name="Gutin A."/>
            <person name="Van de Peer Y."/>
            <person name="Salamini F."/>
            <person name="Viola R."/>
        </authorList>
    </citation>
    <scope>NUCLEOTIDE SEQUENCE</scope>
</reference>
<dbReference type="SUPFAM" id="SSF56672">
    <property type="entry name" value="DNA/RNA polymerases"/>
    <property type="match status" value="1"/>
</dbReference>